<dbReference type="GO" id="GO:0003677">
    <property type="term" value="F:DNA binding"/>
    <property type="evidence" value="ECO:0007669"/>
    <property type="project" value="InterPro"/>
</dbReference>
<protein>
    <recommendedName>
        <fullName evidence="3">Replication-associated recombination protein A</fullName>
    </recommendedName>
</protein>
<dbReference type="GO" id="GO:0006261">
    <property type="term" value="P:DNA-templated DNA replication"/>
    <property type="evidence" value="ECO:0007669"/>
    <property type="project" value="TreeGrafter"/>
</dbReference>
<dbReference type="Pfam" id="PF12002">
    <property type="entry name" value="MgsA_C"/>
    <property type="match status" value="1"/>
</dbReference>
<feature type="compositionally biased region" description="Basic and acidic residues" evidence="6">
    <location>
        <begin position="432"/>
        <end position="441"/>
    </location>
</feature>
<dbReference type="OrthoDB" id="9778364at2"/>
<dbReference type="FunFam" id="1.20.272.10:FF:000001">
    <property type="entry name" value="Putative AAA family ATPase"/>
    <property type="match status" value="1"/>
</dbReference>
<dbReference type="GO" id="GO:0016887">
    <property type="term" value="F:ATP hydrolysis activity"/>
    <property type="evidence" value="ECO:0007669"/>
    <property type="project" value="InterPro"/>
</dbReference>
<dbReference type="FunFam" id="1.10.8.60:FF:000029">
    <property type="entry name" value="Replication-associated recombination protein A"/>
    <property type="match status" value="1"/>
</dbReference>
<dbReference type="InterPro" id="IPR021886">
    <property type="entry name" value="MgsA_C"/>
</dbReference>
<dbReference type="PANTHER" id="PTHR13779">
    <property type="entry name" value="WERNER HELICASE-INTERACTING PROTEIN 1 FAMILY MEMBER"/>
    <property type="match status" value="1"/>
</dbReference>
<dbReference type="GO" id="GO:0005524">
    <property type="term" value="F:ATP binding"/>
    <property type="evidence" value="ECO:0007669"/>
    <property type="project" value="UniProtKB-KW"/>
</dbReference>
<dbReference type="Gene3D" id="1.10.3710.10">
    <property type="entry name" value="DNA polymerase III clamp loader subunits, C-terminal domain"/>
    <property type="match status" value="1"/>
</dbReference>
<comment type="function">
    <text evidence="1">DNA-dependent ATPase that plays important roles in cellular responses to stalled DNA replication processes.</text>
</comment>
<proteinExistence type="inferred from homology"/>
<dbReference type="GO" id="GO:0000731">
    <property type="term" value="P:DNA synthesis involved in DNA repair"/>
    <property type="evidence" value="ECO:0007669"/>
    <property type="project" value="TreeGrafter"/>
</dbReference>
<evidence type="ECO:0000256" key="3">
    <source>
        <dbReference type="ARBA" id="ARBA00020776"/>
    </source>
</evidence>
<dbReference type="FunFam" id="3.40.50.300:FF:000345">
    <property type="entry name" value="AAA family ATPase"/>
    <property type="match status" value="1"/>
</dbReference>
<dbReference type="InterPro" id="IPR027417">
    <property type="entry name" value="P-loop_NTPase"/>
</dbReference>
<dbReference type="InterPro" id="IPR051314">
    <property type="entry name" value="AAA_ATPase_RarA/MGS1/WRNIP1"/>
</dbReference>
<feature type="region of interest" description="Disordered" evidence="6">
    <location>
        <begin position="432"/>
        <end position="453"/>
    </location>
</feature>
<dbReference type="EMBL" id="ANOH01000169">
    <property type="protein sequence ID" value="EMI56112.1"/>
    <property type="molecule type" value="Genomic_DNA"/>
</dbReference>
<evidence type="ECO:0000256" key="5">
    <source>
        <dbReference type="ARBA" id="ARBA00022840"/>
    </source>
</evidence>
<dbReference type="InterPro" id="IPR032423">
    <property type="entry name" value="AAA_assoc_2"/>
</dbReference>
<dbReference type="InterPro" id="IPR003959">
    <property type="entry name" value="ATPase_AAA_core"/>
</dbReference>
<dbReference type="FunFam" id="1.10.3710.10:FF:000003">
    <property type="entry name" value="ATPase, AAA family protein"/>
    <property type="match status" value="1"/>
</dbReference>
<keyword evidence="4" id="KW-0547">Nucleotide-binding</keyword>
<dbReference type="Pfam" id="PF00004">
    <property type="entry name" value="AAA"/>
    <property type="match status" value="1"/>
</dbReference>
<dbReference type="Gene3D" id="1.20.272.10">
    <property type="match status" value="1"/>
</dbReference>
<evidence type="ECO:0000256" key="2">
    <source>
        <dbReference type="ARBA" id="ARBA00008959"/>
    </source>
</evidence>
<keyword evidence="9" id="KW-1185">Reference proteome</keyword>
<evidence type="ECO:0000313" key="9">
    <source>
        <dbReference type="Proteomes" id="UP000011885"/>
    </source>
</evidence>
<evidence type="ECO:0000256" key="6">
    <source>
        <dbReference type="SAM" id="MobiDB-lite"/>
    </source>
</evidence>
<dbReference type="InterPro" id="IPR003593">
    <property type="entry name" value="AAA+_ATPase"/>
</dbReference>
<evidence type="ECO:0000313" key="8">
    <source>
        <dbReference type="EMBL" id="EMI56112.1"/>
    </source>
</evidence>
<comment type="similarity">
    <text evidence="2">Belongs to the AAA ATPase family. RarA/MGS1/WRNIP1 subfamily.</text>
</comment>
<dbReference type="GO" id="GO:0017116">
    <property type="term" value="F:single-stranded DNA helicase activity"/>
    <property type="evidence" value="ECO:0007669"/>
    <property type="project" value="TreeGrafter"/>
</dbReference>
<evidence type="ECO:0000256" key="1">
    <source>
        <dbReference type="ARBA" id="ARBA00002393"/>
    </source>
</evidence>
<feature type="compositionally biased region" description="Low complexity" evidence="6">
    <location>
        <begin position="443"/>
        <end position="453"/>
    </location>
</feature>
<organism evidence="8 9">
    <name type="scientific">Rhodopirellula sallentina SM41</name>
    <dbReference type="NCBI Taxonomy" id="1263870"/>
    <lineage>
        <taxon>Bacteria</taxon>
        <taxon>Pseudomonadati</taxon>
        <taxon>Planctomycetota</taxon>
        <taxon>Planctomycetia</taxon>
        <taxon>Pirellulales</taxon>
        <taxon>Pirellulaceae</taxon>
        <taxon>Rhodopirellula</taxon>
    </lineage>
</organism>
<dbReference type="PANTHER" id="PTHR13779:SF7">
    <property type="entry name" value="ATPASE WRNIP1"/>
    <property type="match status" value="1"/>
</dbReference>
<accession>M5U3T4</accession>
<dbReference type="CDD" id="cd00009">
    <property type="entry name" value="AAA"/>
    <property type="match status" value="1"/>
</dbReference>
<dbReference type="RefSeq" id="WP_008678111.1">
    <property type="nucleotide sequence ID" value="NZ_ANOH01000169.1"/>
</dbReference>
<comment type="caution">
    <text evidence="8">The sequence shown here is derived from an EMBL/GenBank/DDBJ whole genome shotgun (WGS) entry which is preliminary data.</text>
</comment>
<dbReference type="SUPFAM" id="SSF48019">
    <property type="entry name" value="post-AAA+ oligomerization domain-like"/>
    <property type="match status" value="1"/>
</dbReference>
<dbReference type="AlphaFoldDB" id="M5U3T4"/>
<feature type="domain" description="AAA+ ATPase" evidence="7">
    <location>
        <begin position="51"/>
        <end position="168"/>
    </location>
</feature>
<sequence length="453" mass="49205">MDLFAQQEADHLFAAQPLAARMRPKNLQEFVGQHHILGEGKLLRRLIASGRIGSIILHGPPGSGKTTLARLIAEETGSELISLNAINSGVKEVREVLRKATDAVSAGERRPILFIDEIHRFNKSQQDALLADVEAGVISLIGATTSNPHFAVNGALISRSQLFMLEPLPTEPMASLLRRAVEDSERGLGDRGVTVTDEAIEFLASATDGDARRALAAIEVAVESVADNSKQVDREVAMESLTNRVGGYDATGDDHYDLSSALIKSIRGSDVDAAIYWLARMLEGGEDIRFLCRRLVILASEDIGNADPQALPMAVAAMQACEMIGLPEAQLTLSQTVAYLSLAPKSNAATVAISAARRDVRDKEVIPVPKMLRDSHYSGSKDLGHGDGYLYAHDSEDGFVDLDYLGVDRQYYQPVNRGYEADMAVRLNEIRNRLRPQKETTDTDATTNDASSE</sequence>
<keyword evidence="5" id="KW-0067">ATP-binding</keyword>
<evidence type="ECO:0000256" key="4">
    <source>
        <dbReference type="ARBA" id="ARBA00022741"/>
    </source>
</evidence>
<dbReference type="Proteomes" id="UP000011885">
    <property type="component" value="Unassembled WGS sequence"/>
</dbReference>
<name>M5U3T4_9BACT</name>
<dbReference type="CDD" id="cd18139">
    <property type="entry name" value="HLD_clamp_RarA"/>
    <property type="match status" value="1"/>
</dbReference>
<dbReference type="GO" id="GO:0008047">
    <property type="term" value="F:enzyme activator activity"/>
    <property type="evidence" value="ECO:0007669"/>
    <property type="project" value="TreeGrafter"/>
</dbReference>
<dbReference type="Pfam" id="PF16193">
    <property type="entry name" value="AAA_assoc_2"/>
    <property type="match status" value="1"/>
</dbReference>
<dbReference type="InterPro" id="IPR008921">
    <property type="entry name" value="DNA_pol3_clamp-load_cplx_C"/>
</dbReference>
<evidence type="ECO:0000259" key="7">
    <source>
        <dbReference type="SMART" id="SM00382"/>
    </source>
</evidence>
<dbReference type="PATRIC" id="fig|1263870.3.peg.2603"/>
<dbReference type="SMART" id="SM00382">
    <property type="entry name" value="AAA"/>
    <property type="match status" value="1"/>
</dbReference>
<reference evidence="8 9" key="1">
    <citation type="journal article" date="2013" name="Mar. Genomics">
        <title>Expression of sulfatases in Rhodopirellula baltica and the diversity of sulfatases in the genus Rhodopirellula.</title>
        <authorList>
            <person name="Wegner C.E."/>
            <person name="Richter-Heitmann T."/>
            <person name="Klindworth A."/>
            <person name="Klockow C."/>
            <person name="Richter M."/>
            <person name="Achstetter T."/>
            <person name="Glockner F.O."/>
            <person name="Harder J."/>
        </authorList>
    </citation>
    <scope>NUCLEOTIDE SEQUENCE [LARGE SCALE GENOMIC DNA]</scope>
    <source>
        <strain evidence="8 9">SM41</strain>
    </source>
</reference>
<dbReference type="SUPFAM" id="SSF52540">
    <property type="entry name" value="P-loop containing nucleoside triphosphate hydrolases"/>
    <property type="match status" value="1"/>
</dbReference>
<dbReference type="Gene3D" id="3.40.50.300">
    <property type="entry name" value="P-loop containing nucleotide triphosphate hydrolases"/>
    <property type="match status" value="1"/>
</dbReference>
<gene>
    <name evidence="8" type="ORF">RSSM_02447</name>
</gene>
<dbReference type="Gene3D" id="1.10.8.60">
    <property type="match status" value="1"/>
</dbReference>